<gene>
    <name evidence="2" type="ORF">CFH80_03595</name>
</gene>
<dbReference type="AlphaFoldDB" id="A0A2D3W9V4"/>
<keyword evidence="1" id="KW-0472">Membrane</keyword>
<accession>A0A2D3W9V4</accession>
<evidence type="ECO:0000313" key="2">
    <source>
        <dbReference type="EMBL" id="DAB36685.1"/>
    </source>
</evidence>
<evidence type="ECO:0000313" key="3">
    <source>
        <dbReference type="Proteomes" id="UP000231638"/>
    </source>
</evidence>
<feature type="transmembrane region" description="Helical" evidence="1">
    <location>
        <begin position="12"/>
        <end position="34"/>
    </location>
</feature>
<organism evidence="2 3">
    <name type="scientific">Sulfurospirillum cavolei</name>
    <dbReference type="NCBI Taxonomy" id="366522"/>
    <lineage>
        <taxon>Bacteria</taxon>
        <taxon>Pseudomonadati</taxon>
        <taxon>Campylobacterota</taxon>
        <taxon>Epsilonproteobacteria</taxon>
        <taxon>Campylobacterales</taxon>
        <taxon>Sulfurospirillaceae</taxon>
        <taxon>Sulfurospirillum</taxon>
    </lineage>
</organism>
<keyword evidence="1" id="KW-1133">Transmembrane helix</keyword>
<dbReference type="Proteomes" id="UP000231638">
    <property type="component" value="Unassembled WGS sequence"/>
</dbReference>
<sequence>MEIFFNEEYTTLRTAVSSIMGVIATTMAIFALLYSMRTYRKTMQIVHYGEIDKMYFEILKEALAKPHLVRQNIERDVEQETEYNIYAFIVWNFLESIYDRCMLDAELKKTWFPIIQAERKTHFGWIQQEENRTKFKEDFLSFVDKGKFEVAT</sequence>
<protein>
    <recommendedName>
        <fullName evidence="4">DUF4760 domain-containing protein</fullName>
    </recommendedName>
</protein>
<evidence type="ECO:0008006" key="4">
    <source>
        <dbReference type="Google" id="ProtNLM"/>
    </source>
</evidence>
<keyword evidence="1" id="KW-0812">Transmembrane</keyword>
<comment type="caution">
    <text evidence="2">The sequence shown here is derived from an EMBL/GenBank/DDBJ whole genome shotgun (WGS) entry which is preliminary data.</text>
</comment>
<reference evidence="2 3" key="1">
    <citation type="journal article" date="2017" name="Front. Microbiol.">
        <title>Comparative Genomic Analysis of the Class Epsilonproteobacteria and Proposed Reclassification to Epsilonbacteraeota (phyl. nov.).</title>
        <authorList>
            <person name="Waite D.W."/>
            <person name="Vanwonterghem I."/>
            <person name="Rinke C."/>
            <person name="Parks D.H."/>
            <person name="Zhang Y."/>
            <person name="Takai K."/>
            <person name="Sievert S.M."/>
            <person name="Simon J."/>
            <person name="Campbell B.J."/>
            <person name="Hanson T.E."/>
            <person name="Woyke T."/>
            <person name="Klotz M.G."/>
            <person name="Hugenholtz P."/>
        </authorList>
    </citation>
    <scope>NUCLEOTIDE SEQUENCE [LARGE SCALE GENOMIC DNA]</scope>
    <source>
        <strain evidence="2">UBA11420</strain>
    </source>
</reference>
<proteinExistence type="predicted"/>
<dbReference type="STRING" id="366522.GCA_001548055_00120"/>
<name>A0A2D3W9V4_9BACT</name>
<evidence type="ECO:0000256" key="1">
    <source>
        <dbReference type="SAM" id="Phobius"/>
    </source>
</evidence>
<dbReference type="EMBL" id="DLUG01000096">
    <property type="protein sequence ID" value="DAB36685.1"/>
    <property type="molecule type" value="Genomic_DNA"/>
</dbReference>